<dbReference type="SUPFAM" id="SSF46785">
    <property type="entry name" value="Winged helix' DNA-binding domain"/>
    <property type="match status" value="1"/>
</dbReference>
<name>A0ABC9VGN6_9BACL</name>
<sequence>MTNVKSSGIRCKGNVKDNFEAVPSSIYNYIELGLISGNDLLVYLRLYQLDNNNYGYAYPTIEDLMIMTNLAKKTVIESLKNLESVGLLKKDKSDKFPNKNIYFIYKPLEQYELYTQAAENVKELEEKKIKLGSSAEQDKERLHDYKQKQEQEIQAEIIVPKIKTTNDEVNSEKITYEDLEEYTKDMDFLEFARYMKAKN</sequence>
<dbReference type="InterPro" id="IPR036390">
    <property type="entry name" value="WH_DNA-bd_sf"/>
</dbReference>
<dbReference type="InterPro" id="IPR036388">
    <property type="entry name" value="WH-like_DNA-bd_sf"/>
</dbReference>
<comment type="caution">
    <text evidence="1">The sequence shown here is derived from an EMBL/GenBank/DDBJ whole genome shotgun (WGS) entry which is preliminary data.</text>
</comment>
<evidence type="ECO:0000313" key="1">
    <source>
        <dbReference type="EMBL" id="EZP77553.1"/>
    </source>
</evidence>
<keyword evidence="2" id="KW-1185">Reference proteome</keyword>
<dbReference type="Pfam" id="PF13730">
    <property type="entry name" value="HTH_36"/>
    <property type="match status" value="1"/>
</dbReference>
<dbReference type="AlphaFoldDB" id="A0ABC9VGN6"/>
<evidence type="ECO:0000313" key="2">
    <source>
        <dbReference type="Proteomes" id="UP000023566"/>
    </source>
</evidence>
<evidence type="ECO:0008006" key="3">
    <source>
        <dbReference type="Google" id="ProtNLM"/>
    </source>
</evidence>
<dbReference type="EMBL" id="AOTZ01000004">
    <property type="protein sequence ID" value="EZP77553.1"/>
    <property type="molecule type" value="Genomic_DNA"/>
</dbReference>
<gene>
    <name evidence="1" type="ORF">H839_07969</name>
</gene>
<dbReference type="RefSeq" id="WP_043904654.1">
    <property type="nucleotide sequence ID" value="NZ_CM002692.1"/>
</dbReference>
<organism evidence="1 2">
    <name type="scientific">Parageobacillus genomosp. 1</name>
    <dbReference type="NCBI Taxonomy" id="1295642"/>
    <lineage>
        <taxon>Bacteria</taxon>
        <taxon>Bacillati</taxon>
        <taxon>Bacillota</taxon>
        <taxon>Bacilli</taxon>
        <taxon>Bacillales</taxon>
        <taxon>Anoxybacillaceae</taxon>
        <taxon>Parageobacillus</taxon>
    </lineage>
</organism>
<protein>
    <recommendedName>
        <fullName evidence="3">Helix-turn-helix domain-containing protein</fullName>
    </recommendedName>
</protein>
<accession>A0ABC9VGN6</accession>
<reference evidence="1 2" key="1">
    <citation type="journal article" date="2014" name="Appl. Microbiol. Biotechnol.">
        <title>Transformable facultative thermophile Geobacillus stearothermophilus NUB3621 as a host strain for metabolic engineering.</title>
        <authorList>
            <person name="Blanchard K."/>
            <person name="Robic S."/>
            <person name="Matsumura I."/>
        </authorList>
    </citation>
    <scope>NUCLEOTIDE SEQUENCE [LARGE SCALE GENOMIC DNA]</scope>
    <source>
        <strain evidence="1 2">NUB3621</strain>
    </source>
</reference>
<proteinExistence type="predicted"/>
<dbReference type="Proteomes" id="UP000023566">
    <property type="component" value="Chromosome"/>
</dbReference>
<dbReference type="Gene3D" id="1.10.10.10">
    <property type="entry name" value="Winged helix-like DNA-binding domain superfamily/Winged helix DNA-binding domain"/>
    <property type="match status" value="1"/>
</dbReference>